<keyword evidence="3" id="KW-1185">Reference proteome</keyword>
<dbReference type="SUPFAM" id="SSF55729">
    <property type="entry name" value="Acyl-CoA N-acyltransferases (Nat)"/>
    <property type="match status" value="1"/>
</dbReference>
<sequence length="92" mass="10083">MLLSRIVELEDDGAQLTGFIEVVATHPAHRRTGIAEYLVRNALTRFAAAGVKRAVLLVDRTKAMLGPSNATDSPRACDRLTALGLLQKRRTR</sequence>
<dbReference type="CDD" id="cd04301">
    <property type="entry name" value="NAT_SF"/>
    <property type="match status" value="1"/>
</dbReference>
<proteinExistence type="predicted"/>
<dbReference type="EMBL" id="MASU01000007">
    <property type="protein sequence ID" value="PXY30510.1"/>
    <property type="molecule type" value="Genomic_DNA"/>
</dbReference>
<dbReference type="Pfam" id="PF00583">
    <property type="entry name" value="Acetyltransf_1"/>
    <property type="match status" value="1"/>
</dbReference>
<gene>
    <name evidence="2" type="ORF">BA062_18270</name>
</gene>
<accession>A0A318LIL4</accession>
<evidence type="ECO:0000313" key="3">
    <source>
        <dbReference type="Proteomes" id="UP000247892"/>
    </source>
</evidence>
<dbReference type="InterPro" id="IPR016181">
    <property type="entry name" value="Acyl_CoA_acyltransferase"/>
</dbReference>
<comment type="caution">
    <text evidence="2">The sequence shown here is derived from an EMBL/GenBank/DDBJ whole genome shotgun (WGS) entry which is preliminary data.</text>
</comment>
<dbReference type="AlphaFoldDB" id="A0A318LIL4"/>
<reference evidence="2 3" key="1">
    <citation type="submission" date="2016-07" db="EMBL/GenBank/DDBJ databases">
        <title>Draft genome sequence of Prauserella sp. YIM 121212, isolated from alkaline soil.</title>
        <authorList>
            <person name="Ruckert C."/>
            <person name="Albersmeier A."/>
            <person name="Jiang C.-L."/>
            <person name="Jiang Y."/>
            <person name="Kalinowski J."/>
            <person name="Schneider O."/>
            <person name="Winkler A."/>
            <person name="Zotchev S.B."/>
        </authorList>
    </citation>
    <scope>NUCLEOTIDE SEQUENCE [LARGE SCALE GENOMIC DNA]</scope>
    <source>
        <strain evidence="2 3">YIM 121212</strain>
    </source>
</reference>
<evidence type="ECO:0000259" key="1">
    <source>
        <dbReference type="Pfam" id="PF00583"/>
    </source>
</evidence>
<dbReference type="GO" id="GO:0016747">
    <property type="term" value="F:acyltransferase activity, transferring groups other than amino-acyl groups"/>
    <property type="evidence" value="ECO:0007669"/>
    <property type="project" value="InterPro"/>
</dbReference>
<feature type="domain" description="N-acetyltransferase" evidence="1">
    <location>
        <begin position="14"/>
        <end position="58"/>
    </location>
</feature>
<name>A0A318LIL4_9PSEU</name>
<dbReference type="Proteomes" id="UP000247892">
    <property type="component" value="Unassembled WGS sequence"/>
</dbReference>
<protein>
    <recommendedName>
        <fullName evidence="1">N-acetyltransferase domain-containing protein</fullName>
    </recommendedName>
</protein>
<dbReference type="Gene3D" id="3.40.630.30">
    <property type="match status" value="1"/>
</dbReference>
<dbReference type="InterPro" id="IPR000182">
    <property type="entry name" value="GNAT_dom"/>
</dbReference>
<evidence type="ECO:0000313" key="2">
    <source>
        <dbReference type="EMBL" id="PXY30510.1"/>
    </source>
</evidence>
<organism evidence="2 3">
    <name type="scientific">Prauserella flavalba</name>
    <dbReference type="NCBI Taxonomy" id="1477506"/>
    <lineage>
        <taxon>Bacteria</taxon>
        <taxon>Bacillati</taxon>
        <taxon>Actinomycetota</taxon>
        <taxon>Actinomycetes</taxon>
        <taxon>Pseudonocardiales</taxon>
        <taxon>Pseudonocardiaceae</taxon>
        <taxon>Prauserella</taxon>
    </lineage>
</organism>